<dbReference type="SUPFAM" id="SSF81321">
    <property type="entry name" value="Family A G protein-coupled receptor-like"/>
    <property type="match status" value="1"/>
</dbReference>
<dbReference type="CDD" id="cd14978">
    <property type="entry name" value="7tmA_FMRFamide_R-like"/>
    <property type="match status" value="1"/>
</dbReference>
<dbReference type="Pfam" id="PF00001">
    <property type="entry name" value="7tm_1"/>
    <property type="match status" value="1"/>
</dbReference>
<dbReference type="PANTHER" id="PTHR47760:SF1">
    <property type="entry name" value="G-PROTEIN COUPLED RECEPTORS FAMILY 1 PROFILE DOMAIN-CONTAINING PROTEIN"/>
    <property type="match status" value="1"/>
</dbReference>
<dbReference type="PROSITE" id="PS50262">
    <property type="entry name" value="G_PROTEIN_RECEP_F1_2"/>
    <property type="match status" value="1"/>
</dbReference>
<keyword evidence="6" id="KW-0297">G-protein coupled receptor</keyword>
<comment type="similarity">
    <text evidence="2 6">Belongs to the G-protein coupled receptor 1 family.</text>
</comment>
<sequence>MYIEYWIPPPTTPPPTLSPALVTSRTRKFIPSYTPTTQAPDVGVSAEEQQIWKTRQIAYGYIAPTFIFVGILGNLLTILILRHTRFKGMTYTFFRILAWSDLVSLLFCISFVVHMLQPLTPSYATAFWYAHFEGFCVNVPMTISVLTVVLITIERYFSVCRPTHFKQIHSNKYAKIGFGVSVGIAAVIWLPVCFMKSVREYTDCDSYNFGRPPKSNQTYYVACMERNTLDSVAYMFYSWTRQVIVSFIPIALLIVLNVLIIRRYIQVAKKRHSLRQASPADDEAKKDGAWSTKEDRNLIRMLCAVMISFSITMFPPGIANAIYTEFLSTKLQYEIFRAVANDLEILNHTMNFYLYMLLSKPVRAAVKGYFNKALNSINESLNSVEHRTKPELQHQVDAPNSMTQTCTEVGAKNPSASSGYQISPRPISQVCLVQSDSSTSPISSCTDELSENLTDDRTKCPAQKETFAFANKILLNIEESVTPEQTP</sequence>
<dbReference type="Gene3D" id="1.20.1070.10">
    <property type="entry name" value="Rhodopsin 7-helix transmembrane proteins"/>
    <property type="match status" value="1"/>
</dbReference>
<keyword evidence="4 7" id="KW-1133">Transmembrane helix</keyword>
<evidence type="ECO:0000256" key="1">
    <source>
        <dbReference type="ARBA" id="ARBA00004370"/>
    </source>
</evidence>
<dbReference type="OMA" id="IAYCYIL"/>
<evidence type="ECO:0000256" key="5">
    <source>
        <dbReference type="ARBA" id="ARBA00023136"/>
    </source>
</evidence>
<feature type="transmembrane region" description="Helical" evidence="7">
    <location>
        <begin position="173"/>
        <end position="192"/>
    </location>
</feature>
<keyword evidence="6 10" id="KW-0675">Receptor</keyword>
<dbReference type="OrthoDB" id="10033446at2759"/>
<dbReference type="GeneID" id="108673522"/>
<feature type="transmembrane region" description="Helical" evidence="7">
    <location>
        <begin position="58"/>
        <end position="81"/>
    </location>
</feature>
<reference evidence="10" key="1">
    <citation type="submission" date="2025-08" db="UniProtKB">
        <authorList>
            <consortium name="RefSeq"/>
        </authorList>
    </citation>
    <scope>IDENTIFICATION</scope>
    <source>
        <tissue evidence="10">Whole organism</tissue>
    </source>
</reference>
<organism evidence="9 10">
    <name type="scientific">Hyalella azteca</name>
    <name type="common">Amphipod</name>
    <dbReference type="NCBI Taxonomy" id="294128"/>
    <lineage>
        <taxon>Eukaryota</taxon>
        <taxon>Metazoa</taxon>
        <taxon>Ecdysozoa</taxon>
        <taxon>Arthropoda</taxon>
        <taxon>Crustacea</taxon>
        <taxon>Multicrustacea</taxon>
        <taxon>Malacostraca</taxon>
        <taxon>Eumalacostraca</taxon>
        <taxon>Peracarida</taxon>
        <taxon>Amphipoda</taxon>
        <taxon>Senticaudata</taxon>
        <taxon>Talitrida</taxon>
        <taxon>Talitroidea</taxon>
        <taxon>Hyalellidae</taxon>
        <taxon>Hyalella</taxon>
    </lineage>
</organism>
<accession>A0A8B7NV85</accession>
<feature type="transmembrane region" description="Helical" evidence="7">
    <location>
        <begin position="93"/>
        <end position="116"/>
    </location>
</feature>
<keyword evidence="6" id="KW-0807">Transducer</keyword>
<evidence type="ECO:0000256" key="3">
    <source>
        <dbReference type="ARBA" id="ARBA00022692"/>
    </source>
</evidence>
<evidence type="ECO:0000256" key="6">
    <source>
        <dbReference type="RuleBase" id="RU000688"/>
    </source>
</evidence>
<dbReference type="PROSITE" id="PS00237">
    <property type="entry name" value="G_PROTEIN_RECEP_F1_1"/>
    <property type="match status" value="1"/>
</dbReference>
<evidence type="ECO:0000256" key="4">
    <source>
        <dbReference type="ARBA" id="ARBA00022989"/>
    </source>
</evidence>
<dbReference type="InterPro" id="IPR000276">
    <property type="entry name" value="GPCR_Rhodpsn"/>
</dbReference>
<dbReference type="InterPro" id="IPR053093">
    <property type="entry name" value="GPCR-like"/>
</dbReference>
<dbReference type="RefSeq" id="XP_018016856.1">
    <property type="nucleotide sequence ID" value="XM_018161367.2"/>
</dbReference>
<evidence type="ECO:0000256" key="2">
    <source>
        <dbReference type="ARBA" id="ARBA00010663"/>
    </source>
</evidence>
<dbReference type="AlphaFoldDB" id="A0A8B7NV85"/>
<gene>
    <name evidence="10" type="primary">LOC108673522</name>
</gene>
<feature type="transmembrane region" description="Helical" evidence="7">
    <location>
        <begin position="128"/>
        <end position="153"/>
    </location>
</feature>
<keyword evidence="9" id="KW-1185">Reference proteome</keyword>
<dbReference type="GO" id="GO:0016020">
    <property type="term" value="C:membrane"/>
    <property type="evidence" value="ECO:0007669"/>
    <property type="project" value="UniProtKB-SubCell"/>
</dbReference>
<evidence type="ECO:0000313" key="10">
    <source>
        <dbReference type="RefSeq" id="XP_018016856.1"/>
    </source>
</evidence>
<feature type="transmembrane region" description="Helical" evidence="7">
    <location>
        <begin position="243"/>
        <end position="265"/>
    </location>
</feature>
<comment type="subcellular location">
    <subcellularLocation>
        <location evidence="1">Membrane</location>
    </subcellularLocation>
</comment>
<feature type="transmembrane region" description="Helical" evidence="7">
    <location>
        <begin position="301"/>
        <end position="323"/>
    </location>
</feature>
<protein>
    <submittedName>
        <fullName evidence="10">Probable G-protein coupled receptor B0563.6</fullName>
    </submittedName>
</protein>
<dbReference type="GO" id="GO:0004930">
    <property type="term" value="F:G protein-coupled receptor activity"/>
    <property type="evidence" value="ECO:0007669"/>
    <property type="project" value="UniProtKB-KW"/>
</dbReference>
<name>A0A8B7NV85_HYAAZ</name>
<dbReference type="KEGG" id="hazt:108673522"/>
<dbReference type="PANTHER" id="PTHR47760">
    <property type="entry name" value="G-PROTEIN COUPLED RECEPTOR B0563.6-LIKE PROTEIN-RELATED"/>
    <property type="match status" value="1"/>
</dbReference>
<evidence type="ECO:0000313" key="9">
    <source>
        <dbReference type="Proteomes" id="UP000694843"/>
    </source>
</evidence>
<keyword evidence="5 7" id="KW-0472">Membrane</keyword>
<dbReference type="PRINTS" id="PR00237">
    <property type="entry name" value="GPCRRHODOPSN"/>
</dbReference>
<feature type="domain" description="G-protein coupled receptors family 1 profile" evidence="8">
    <location>
        <begin position="73"/>
        <end position="355"/>
    </location>
</feature>
<dbReference type="Proteomes" id="UP000694843">
    <property type="component" value="Unplaced"/>
</dbReference>
<keyword evidence="3 6" id="KW-0812">Transmembrane</keyword>
<dbReference type="InterPro" id="IPR017452">
    <property type="entry name" value="GPCR_Rhodpsn_7TM"/>
</dbReference>
<proteinExistence type="inferred from homology"/>
<evidence type="ECO:0000259" key="8">
    <source>
        <dbReference type="PROSITE" id="PS50262"/>
    </source>
</evidence>
<evidence type="ECO:0000256" key="7">
    <source>
        <dbReference type="SAM" id="Phobius"/>
    </source>
</evidence>